<keyword evidence="1" id="KW-0812">Transmembrane</keyword>
<dbReference type="OrthoDB" id="2066791at2"/>
<evidence type="ECO:0000313" key="3">
    <source>
        <dbReference type="Proteomes" id="UP000184301"/>
    </source>
</evidence>
<evidence type="ECO:0000313" key="2">
    <source>
        <dbReference type="EMBL" id="SHK39873.1"/>
    </source>
</evidence>
<reference evidence="2 3" key="1">
    <citation type="submission" date="2016-11" db="EMBL/GenBank/DDBJ databases">
        <authorList>
            <person name="Jaros S."/>
            <person name="Januszkiewicz K."/>
            <person name="Wedrychowicz H."/>
        </authorList>
    </citation>
    <scope>NUCLEOTIDE SEQUENCE [LARGE SCALE GENOMIC DNA]</scope>
    <source>
        <strain evidence="2 3">DSM 15480</strain>
    </source>
</reference>
<proteinExistence type="predicted"/>
<accession>A0A1M6S562</accession>
<sequence length="110" mass="12757">MLEMFQNLMSSRTFFITGAQLGVVVTVIFIIMIVRKRNRDERGWKIFGKASIAAFIWLILIINVIAKITGNASYPHEQIGYHQFANTLQWVYDTTILVEIVAVFIIRHRE</sequence>
<dbReference type="AlphaFoldDB" id="A0A1M6S562"/>
<keyword evidence="1" id="KW-0472">Membrane</keyword>
<feature type="transmembrane region" description="Helical" evidence="1">
    <location>
        <begin position="12"/>
        <end position="34"/>
    </location>
</feature>
<dbReference type="RefSeq" id="WP_073111646.1">
    <property type="nucleotide sequence ID" value="NZ_FQZY01000046.1"/>
</dbReference>
<feature type="transmembrane region" description="Helical" evidence="1">
    <location>
        <begin position="88"/>
        <end position="106"/>
    </location>
</feature>
<dbReference type="STRING" id="1121950.SAMN02745243_02859"/>
<evidence type="ECO:0000256" key="1">
    <source>
        <dbReference type="SAM" id="Phobius"/>
    </source>
</evidence>
<name>A0A1M6S562_9FIRM</name>
<dbReference type="Proteomes" id="UP000184301">
    <property type="component" value="Unassembled WGS sequence"/>
</dbReference>
<feature type="transmembrane region" description="Helical" evidence="1">
    <location>
        <begin position="46"/>
        <end position="68"/>
    </location>
</feature>
<organism evidence="2 3">
    <name type="scientific">Hespellia stercorisuis DSM 15480</name>
    <dbReference type="NCBI Taxonomy" id="1121950"/>
    <lineage>
        <taxon>Bacteria</taxon>
        <taxon>Bacillati</taxon>
        <taxon>Bacillota</taxon>
        <taxon>Clostridia</taxon>
        <taxon>Lachnospirales</taxon>
        <taxon>Lachnospiraceae</taxon>
        <taxon>Hespellia</taxon>
    </lineage>
</organism>
<protein>
    <submittedName>
        <fullName evidence="2">Uncharacterized protein</fullName>
    </submittedName>
</protein>
<gene>
    <name evidence="2" type="ORF">SAMN02745243_02859</name>
</gene>
<keyword evidence="3" id="KW-1185">Reference proteome</keyword>
<dbReference type="EMBL" id="FQZY01000046">
    <property type="protein sequence ID" value="SHK39873.1"/>
    <property type="molecule type" value="Genomic_DNA"/>
</dbReference>
<keyword evidence="1" id="KW-1133">Transmembrane helix</keyword>